<evidence type="ECO:0000256" key="1">
    <source>
        <dbReference type="SAM" id="MobiDB-lite"/>
    </source>
</evidence>
<evidence type="ECO:0000259" key="2">
    <source>
        <dbReference type="Pfam" id="PF03457"/>
    </source>
</evidence>
<dbReference type="Gene3D" id="6.10.140.530">
    <property type="match status" value="1"/>
</dbReference>
<dbReference type="Proteomes" id="UP000182841">
    <property type="component" value="Unassembled WGS sequence"/>
</dbReference>
<accession>A0A1H9QMZ0</accession>
<feature type="domain" description="Helicase-associated" evidence="2">
    <location>
        <begin position="28"/>
        <end position="98"/>
    </location>
</feature>
<feature type="compositionally biased region" description="Low complexity" evidence="1">
    <location>
        <begin position="10"/>
        <end position="19"/>
    </location>
</feature>
<evidence type="ECO:0000313" key="4">
    <source>
        <dbReference type="Proteomes" id="UP000182841"/>
    </source>
</evidence>
<protein>
    <submittedName>
        <fullName evidence="3">Helicase associated domain-containing protein</fullName>
    </submittedName>
</protein>
<evidence type="ECO:0000313" key="3">
    <source>
        <dbReference type="EMBL" id="SER61886.1"/>
    </source>
</evidence>
<dbReference type="InterPro" id="IPR005114">
    <property type="entry name" value="Helicase_assoc"/>
</dbReference>
<gene>
    <name evidence="3" type="ORF">SAMN05421870_1037</name>
</gene>
<dbReference type="AlphaFoldDB" id="A0A1H9QMZ0"/>
<feature type="region of interest" description="Disordered" evidence="1">
    <location>
        <begin position="1"/>
        <end position="29"/>
    </location>
</feature>
<name>A0A1H9QMZ0_9ACTN</name>
<dbReference type="EMBL" id="FOGO01000003">
    <property type="protein sequence ID" value="SER61886.1"/>
    <property type="molecule type" value="Genomic_DNA"/>
</dbReference>
<reference evidence="4" key="1">
    <citation type="submission" date="2016-10" db="EMBL/GenBank/DDBJ databases">
        <authorList>
            <person name="Varghese N."/>
            <person name="Submissions S."/>
        </authorList>
    </citation>
    <scope>NUCLEOTIDE SEQUENCE [LARGE SCALE GENOMIC DNA]</scope>
    <source>
        <strain evidence="4">CGMCC 4.6825</strain>
    </source>
</reference>
<dbReference type="RefSeq" id="WP_420856801.1">
    <property type="nucleotide sequence ID" value="NZ_FOGO01000003.1"/>
</dbReference>
<dbReference type="Pfam" id="PF03457">
    <property type="entry name" value="HA"/>
    <property type="match status" value="1"/>
</dbReference>
<keyword evidence="4" id="KW-1185">Reference proteome</keyword>
<proteinExistence type="predicted"/>
<sequence length="101" mass="10948">MLGNKPLEEPSAAPAAGRAARGRPSKAQQAFQRGLTALAQWVEREGARPVPCGHAEEIAVDGETDPVVVKLGVWISNIRARRDKLTQEQLEALRELGVERA</sequence>
<organism evidence="3 4">
    <name type="scientific">Streptomyces qinglanensis</name>
    <dbReference type="NCBI Taxonomy" id="943816"/>
    <lineage>
        <taxon>Bacteria</taxon>
        <taxon>Bacillati</taxon>
        <taxon>Actinomycetota</taxon>
        <taxon>Actinomycetes</taxon>
        <taxon>Kitasatosporales</taxon>
        <taxon>Streptomycetaceae</taxon>
        <taxon>Streptomyces</taxon>
    </lineage>
</organism>